<dbReference type="SUPFAM" id="SSF55729">
    <property type="entry name" value="Acyl-CoA N-acyltransferases (Nat)"/>
    <property type="match status" value="1"/>
</dbReference>
<proteinExistence type="predicted"/>
<accession>A0A9X9XAI7</accession>
<dbReference type="GO" id="GO:0016747">
    <property type="term" value="F:acyltransferase activity, transferring groups other than amino-acyl groups"/>
    <property type="evidence" value="ECO:0007669"/>
    <property type="project" value="InterPro"/>
</dbReference>
<evidence type="ECO:0000259" key="3">
    <source>
        <dbReference type="PROSITE" id="PS51186"/>
    </source>
</evidence>
<keyword evidence="2" id="KW-0012">Acyltransferase</keyword>
<keyword evidence="1" id="KW-0808">Transferase</keyword>
<protein>
    <submittedName>
        <fullName evidence="4">GNAT family N-acetyltransferase</fullName>
    </submittedName>
</protein>
<evidence type="ECO:0000256" key="1">
    <source>
        <dbReference type="ARBA" id="ARBA00022679"/>
    </source>
</evidence>
<dbReference type="CDD" id="cd04301">
    <property type="entry name" value="NAT_SF"/>
    <property type="match status" value="1"/>
</dbReference>
<reference evidence="4" key="2">
    <citation type="journal article" date="2021" name="Syst. Appl. Microbiol.">
        <title>Roseomonas hellenica sp. nov., isolated from roots of wild-growing Alkanna tinctoria.</title>
        <authorList>
            <person name="Rat A."/>
            <person name="Naranjo H.D."/>
            <person name="Lebbe L."/>
            <person name="Cnockaert M."/>
            <person name="Krigas N."/>
            <person name="Grigoriadou K."/>
            <person name="Maloupa E."/>
            <person name="Willems A."/>
        </authorList>
    </citation>
    <scope>NUCLEOTIDE SEQUENCE</scope>
    <source>
        <strain evidence="4">LMG 31228</strain>
    </source>
</reference>
<dbReference type="InterPro" id="IPR016181">
    <property type="entry name" value="Acyl_CoA_acyltransferase"/>
</dbReference>
<dbReference type="Gene3D" id="3.40.630.30">
    <property type="match status" value="1"/>
</dbReference>
<dbReference type="EMBL" id="JAAEDL010000007">
    <property type="protein sequence ID" value="MBR0680723.1"/>
    <property type="molecule type" value="Genomic_DNA"/>
</dbReference>
<reference evidence="4" key="1">
    <citation type="submission" date="2020-01" db="EMBL/GenBank/DDBJ databases">
        <authorList>
            <person name="Rat A."/>
        </authorList>
    </citation>
    <scope>NUCLEOTIDE SEQUENCE</scope>
    <source>
        <strain evidence="4">LMG 31228</strain>
    </source>
</reference>
<dbReference type="Proteomes" id="UP001138709">
    <property type="component" value="Unassembled WGS sequence"/>
</dbReference>
<organism evidence="4 5">
    <name type="scientific">Neoroseomonas eburnea</name>
    <dbReference type="NCBI Taxonomy" id="1346889"/>
    <lineage>
        <taxon>Bacteria</taxon>
        <taxon>Pseudomonadati</taxon>
        <taxon>Pseudomonadota</taxon>
        <taxon>Alphaproteobacteria</taxon>
        <taxon>Acetobacterales</taxon>
        <taxon>Acetobacteraceae</taxon>
        <taxon>Neoroseomonas</taxon>
    </lineage>
</organism>
<dbReference type="InterPro" id="IPR050832">
    <property type="entry name" value="Bact_Acetyltransf"/>
</dbReference>
<evidence type="ECO:0000256" key="2">
    <source>
        <dbReference type="ARBA" id="ARBA00023315"/>
    </source>
</evidence>
<dbReference type="InterPro" id="IPR000182">
    <property type="entry name" value="GNAT_dom"/>
</dbReference>
<dbReference type="PANTHER" id="PTHR43877">
    <property type="entry name" value="AMINOALKYLPHOSPHONATE N-ACETYLTRANSFERASE-RELATED-RELATED"/>
    <property type="match status" value="1"/>
</dbReference>
<dbReference type="PANTHER" id="PTHR43877:SF1">
    <property type="entry name" value="ACETYLTRANSFERASE"/>
    <property type="match status" value="1"/>
</dbReference>
<evidence type="ECO:0000313" key="5">
    <source>
        <dbReference type="Proteomes" id="UP001138709"/>
    </source>
</evidence>
<evidence type="ECO:0000313" key="4">
    <source>
        <dbReference type="EMBL" id="MBR0680723.1"/>
    </source>
</evidence>
<dbReference type="Pfam" id="PF13508">
    <property type="entry name" value="Acetyltransf_7"/>
    <property type="match status" value="1"/>
</dbReference>
<feature type="domain" description="N-acetyltransferase" evidence="3">
    <location>
        <begin position="1"/>
        <end position="155"/>
    </location>
</feature>
<gene>
    <name evidence="4" type="ORF">GXW74_09500</name>
</gene>
<comment type="caution">
    <text evidence="4">The sequence shown here is derived from an EMBL/GenBank/DDBJ whole genome shotgun (WGS) entry which is preliminary data.</text>
</comment>
<dbReference type="PROSITE" id="PS51186">
    <property type="entry name" value="GNAT"/>
    <property type="match status" value="1"/>
</dbReference>
<keyword evidence="5" id="KW-1185">Reference proteome</keyword>
<name>A0A9X9XAI7_9PROT</name>
<sequence>MTMRAGIAADAPALARLRLAARAAAMPGLREARPAAEVAGWLAAELMARHGVIVAAGAGQPAGHVGFGLDPVHGPMVLHLHLDPAWRRRGIGSRLPAEAAAALGPRLSLFCIARNTGAQAFYERHGFRVAATSGGAGTEEREPDILNVGDRGFLDTDTTTSGSTP</sequence>
<dbReference type="AlphaFoldDB" id="A0A9X9XAI7"/>